<dbReference type="eggNOG" id="ENOG503095G">
    <property type="taxonomic scope" value="Bacteria"/>
</dbReference>
<dbReference type="EMBL" id="CP000934">
    <property type="protein sequence ID" value="ACE84155.1"/>
    <property type="molecule type" value="Genomic_DNA"/>
</dbReference>
<dbReference type="Proteomes" id="UP000001036">
    <property type="component" value="Chromosome"/>
</dbReference>
<proteinExistence type="predicted"/>
<dbReference type="STRING" id="498211.CJA_2435"/>
<evidence type="ECO:0000256" key="1">
    <source>
        <dbReference type="SAM" id="Phobius"/>
    </source>
</evidence>
<reference evidence="2 3" key="1">
    <citation type="journal article" date="2008" name="J. Bacteriol.">
        <title>Insights into plant cell wall degradation from the genome sequence of the soil bacterium Cellvibrio japonicus.</title>
        <authorList>
            <person name="Deboy R.T."/>
            <person name="Mongodin E.F."/>
            <person name="Fouts D.E."/>
            <person name="Tailford L.E."/>
            <person name="Khouri H."/>
            <person name="Emerson J.B."/>
            <person name="Mohamoud Y."/>
            <person name="Watkins K."/>
            <person name="Henrissat B."/>
            <person name="Gilbert H.J."/>
            <person name="Nelson K.E."/>
        </authorList>
    </citation>
    <scope>NUCLEOTIDE SEQUENCE [LARGE SCALE GENOMIC DNA]</scope>
    <source>
        <strain evidence="2 3">Ueda107</strain>
    </source>
</reference>
<organism evidence="2 3">
    <name type="scientific">Cellvibrio japonicus (strain Ueda107)</name>
    <name type="common">Pseudomonas fluorescens subsp. cellulosa</name>
    <dbReference type="NCBI Taxonomy" id="498211"/>
    <lineage>
        <taxon>Bacteria</taxon>
        <taxon>Pseudomonadati</taxon>
        <taxon>Pseudomonadota</taxon>
        <taxon>Gammaproteobacteria</taxon>
        <taxon>Cellvibrionales</taxon>
        <taxon>Cellvibrionaceae</taxon>
        <taxon>Cellvibrio</taxon>
    </lineage>
</organism>
<keyword evidence="1" id="KW-0472">Membrane</keyword>
<keyword evidence="3" id="KW-1185">Reference proteome</keyword>
<keyword evidence="1" id="KW-0812">Transmembrane</keyword>
<evidence type="ECO:0000313" key="2">
    <source>
        <dbReference type="EMBL" id="ACE84155.1"/>
    </source>
</evidence>
<keyword evidence="1" id="KW-1133">Transmembrane helix</keyword>
<feature type="transmembrane region" description="Helical" evidence="1">
    <location>
        <begin position="12"/>
        <end position="29"/>
    </location>
</feature>
<name>B3PKG7_CELJU</name>
<protein>
    <submittedName>
        <fullName evidence="2">Uncharacterized protein</fullName>
    </submittedName>
</protein>
<dbReference type="AlphaFoldDB" id="B3PKG7"/>
<dbReference type="OrthoDB" id="6121502at2"/>
<sequence>MENITEYQYAWMIYVAGAIGCCLATWLLFRRAGRAWVHFFVITVMVLLLTPYAIDVEKMIMAPAIYTLAFGYLEGGFIAVKPIAKLMLGLWASALVLSLVYQLLTRNRGQAYHEAPPSRRQDDDYHDPTDVLLAPSAHRQLTRDERIARDELLSEEPIRAIR</sequence>
<feature type="transmembrane region" description="Helical" evidence="1">
    <location>
        <begin position="36"/>
        <end position="54"/>
    </location>
</feature>
<dbReference type="KEGG" id="cja:CJA_2435"/>
<evidence type="ECO:0000313" key="3">
    <source>
        <dbReference type="Proteomes" id="UP000001036"/>
    </source>
</evidence>
<dbReference type="RefSeq" id="WP_012488032.1">
    <property type="nucleotide sequence ID" value="NC_010995.1"/>
</dbReference>
<accession>B3PKG7</accession>
<feature type="transmembrane region" description="Helical" evidence="1">
    <location>
        <begin position="60"/>
        <end position="79"/>
    </location>
</feature>
<dbReference type="HOGENOM" id="CLU_1632389_0_0_6"/>
<gene>
    <name evidence="2" type="ordered locus">CJA_2435</name>
</gene>
<feature type="transmembrane region" description="Helical" evidence="1">
    <location>
        <begin position="86"/>
        <end position="104"/>
    </location>
</feature>